<dbReference type="RefSeq" id="WP_091787571.1">
    <property type="nucleotide sequence ID" value="NZ_LT629711.1"/>
</dbReference>
<dbReference type="Pfam" id="PF13384">
    <property type="entry name" value="HTH_23"/>
    <property type="match status" value="1"/>
</dbReference>
<protein>
    <submittedName>
        <fullName evidence="2">Homeodomain-like domain-containing protein</fullName>
    </submittedName>
</protein>
<name>A0A1H0U6I6_9MICO</name>
<dbReference type="EMBL" id="LT629711">
    <property type="protein sequence ID" value="SDP61887.1"/>
    <property type="molecule type" value="Genomic_DNA"/>
</dbReference>
<evidence type="ECO:0000313" key="3">
    <source>
        <dbReference type="Proteomes" id="UP000199077"/>
    </source>
</evidence>
<dbReference type="AlphaFoldDB" id="A0A1H0U6I6"/>
<evidence type="ECO:0000256" key="1">
    <source>
        <dbReference type="SAM" id="MobiDB-lite"/>
    </source>
</evidence>
<keyword evidence="3" id="KW-1185">Reference proteome</keyword>
<dbReference type="OrthoDB" id="4551696at2"/>
<accession>A0A1H0U6I6</accession>
<evidence type="ECO:0000313" key="2">
    <source>
        <dbReference type="EMBL" id="SDP61887.1"/>
    </source>
</evidence>
<feature type="region of interest" description="Disordered" evidence="1">
    <location>
        <begin position="255"/>
        <end position="317"/>
    </location>
</feature>
<keyword evidence="2" id="KW-0371">Homeobox</keyword>
<organism evidence="2 3">
    <name type="scientific">Pedococcus dokdonensis</name>
    <dbReference type="NCBI Taxonomy" id="443156"/>
    <lineage>
        <taxon>Bacteria</taxon>
        <taxon>Bacillati</taxon>
        <taxon>Actinomycetota</taxon>
        <taxon>Actinomycetes</taxon>
        <taxon>Micrococcales</taxon>
        <taxon>Intrasporangiaceae</taxon>
        <taxon>Pedococcus</taxon>
    </lineage>
</organism>
<proteinExistence type="predicted"/>
<keyword evidence="2" id="KW-0238">DNA-binding</keyword>
<reference evidence="3" key="1">
    <citation type="submission" date="2016-10" db="EMBL/GenBank/DDBJ databases">
        <authorList>
            <person name="Varghese N."/>
            <person name="Submissions S."/>
        </authorList>
    </citation>
    <scope>NUCLEOTIDE SEQUENCE [LARGE SCALE GENOMIC DNA]</scope>
    <source>
        <strain evidence="3">DSM 22329</strain>
    </source>
</reference>
<dbReference type="Proteomes" id="UP000199077">
    <property type="component" value="Chromosome I"/>
</dbReference>
<sequence>MSYTKAWEVGYARDRAHGRRRYVPATDTRAKLQELVDAQVPVRAIARASGLSGTAVAHIMDGRHEQVQRQTAARVASLTLNDVYARASGSVPSVGAVRRVQALMALGWRKADLEAEGVPSGQLVTRSRDLISIQGWRQVRDVYDRLSMTLGPSRAARDRAAARGYPPPLAWDDEAIDDPRATPQHGAPVEASLDSVVVDRLVAGGSAGTRCDTGLQLTQDERVAAVRGLSTAGYSDREIAEAIGVSPRTVLRLRHRQEISAGRPGTRPGSSEREESMPVDPTGSQRLRRSTGLEKVAGYGTAQPRGANVGLSARRLS</sequence>
<dbReference type="GO" id="GO:0003677">
    <property type="term" value="F:DNA binding"/>
    <property type="evidence" value="ECO:0007669"/>
    <property type="project" value="UniProtKB-KW"/>
</dbReference>
<gene>
    <name evidence="2" type="ORF">SAMN04489867_3163</name>
</gene>